<accession>A0ACD2ZY35</accession>
<proteinExistence type="predicted"/>
<sequence>MARTRSASCPIFTLAVDQFRQTREICLQRSLPVVPPYPSTVYLPYTMLRLSLRPDRILTPEHIINASWQDQDGVTVLVHDASVTGHQGTPFGCLVRGKVLHHERLHNDYGLLVLAPGDNPQHGFSQSENALRRVQDRLPSRRNTLNFIHTTGSTHHMCFTTILSDIDSYKQTAVYDRSGRPILSLTEVDALGWGFNDHDVECLFVLYHVPVPTVEVPNKIMAVAILLEMRLL</sequence>
<evidence type="ECO:0000313" key="2">
    <source>
        <dbReference type="Proteomes" id="UP000308600"/>
    </source>
</evidence>
<dbReference type="EMBL" id="ML209429">
    <property type="protein sequence ID" value="TFK58344.1"/>
    <property type="molecule type" value="Genomic_DNA"/>
</dbReference>
<organism evidence="1 2">
    <name type="scientific">Pluteus cervinus</name>
    <dbReference type="NCBI Taxonomy" id="181527"/>
    <lineage>
        <taxon>Eukaryota</taxon>
        <taxon>Fungi</taxon>
        <taxon>Dikarya</taxon>
        <taxon>Basidiomycota</taxon>
        <taxon>Agaricomycotina</taxon>
        <taxon>Agaricomycetes</taxon>
        <taxon>Agaricomycetidae</taxon>
        <taxon>Agaricales</taxon>
        <taxon>Pluteineae</taxon>
        <taxon>Pluteaceae</taxon>
        <taxon>Pluteus</taxon>
    </lineage>
</organism>
<evidence type="ECO:0000313" key="1">
    <source>
        <dbReference type="EMBL" id="TFK58344.1"/>
    </source>
</evidence>
<gene>
    <name evidence="1" type="ORF">BDN72DRAFT_96423</name>
</gene>
<name>A0ACD2ZY35_9AGAR</name>
<keyword evidence="2" id="KW-1185">Reference proteome</keyword>
<reference evidence="1 2" key="1">
    <citation type="journal article" date="2019" name="Nat. Ecol. Evol.">
        <title>Megaphylogeny resolves global patterns of mushroom evolution.</title>
        <authorList>
            <person name="Varga T."/>
            <person name="Krizsan K."/>
            <person name="Foldi C."/>
            <person name="Dima B."/>
            <person name="Sanchez-Garcia M."/>
            <person name="Sanchez-Ramirez S."/>
            <person name="Szollosi G.J."/>
            <person name="Szarkandi J.G."/>
            <person name="Papp V."/>
            <person name="Albert L."/>
            <person name="Andreopoulos W."/>
            <person name="Angelini C."/>
            <person name="Antonin V."/>
            <person name="Barry K.W."/>
            <person name="Bougher N.L."/>
            <person name="Buchanan P."/>
            <person name="Buyck B."/>
            <person name="Bense V."/>
            <person name="Catcheside P."/>
            <person name="Chovatia M."/>
            <person name="Cooper J."/>
            <person name="Damon W."/>
            <person name="Desjardin D."/>
            <person name="Finy P."/>
            <person name="Geml J."/>
            <person name="Haridas S."/>
            <person name="Hughes K."/>
            <person name="Justo A."/>
            <person name="Karasinski D."/>
            <person name="Kautmanova I."/>
            <person name="Kiss B."/>
            <person name="Kocsube S."/>
            <person name="Kotiranta H."/>
            <person name="LaButti K.M."/>
            <person name="Lechner B.E."/>
            <person name="Liimatainen K."/>
            <person name="Lipzen A."/>
            <person name="Lukacs Z."/>
            <person name="Mihaltcheva S."/>
            <person name="Morgado L.N."/>
            <person name="Niskanen T."/>
            <person name="Noordeloos M.E."/>
            <person name="Ohm R.A."/>
            <person name="Ortiz-Santana B."/>
            <person name="Ovrebo C."/>
            <person name="Racz N."/>
            <person name="Riley R."/>
            <person name="Savchenko A."/>
            <person name="Shiryaev A."/>
            <person name="Soop K."/>
            <person name="Spirin V."/>
            <person name="Szebenyi C."/>
            <person name="Tomsovsky M."/>
            <person name="Tulloss R.E."/>
            <person name="Uehling J."/>
            <person name="Grigoriev I.V."/>
            <person name="Vagvolgyi C."/>
            <person name="Papp T."/>
            <person name="Martin F.M."/>
            <person name="Miettinen O."/>
            <person name="Hibbett D.S."/>
            <person name="Nagy L.G."/>
        </authorList>
    </citation>
    <scope>NUCLEOTIDE SEQUENCE [LARGE SCALE GENOMIC DNA]</scope>
    <source>
        <strain evidence="1 2">NL-1719</strain>
    </source>
</reference>
<dbReference type="Proteomes" id="UP000308600">
    <property type="component" value="Unassembled WGS sequence"/>
</dbReference>
<protein>
    <submittedName>
        <fullName evidence="1">Uncharacterized protein</fullName>
    </submittedName>
</protein>